<keyword evidence="2" id="KW-0813">Transport</keyword>
<dbReference type="Proteomes" id="UP000077755">
    <property type="component" value="Chromosome 4"/>
</dbReference>
<dbReference type="Gramene" id="KZM81120">
    <property type="protein sequence ID" value="KZM81120"/>
    <property type="gene ID" value="DCAR_031344"/>
</dbReference>
<dbReference type="EMBL" id="CP093346">
    <property type="protein sequence ID" value="WOG95308.1"/>
    <property type="molecule type" value="Genomic_DNA"/>
</dbReference>
<gene>
    <name evidence="4" type="ORF">DCAR_0414621</name>
</gene>
<dbReference type="Gene3D" id="1.25.10.10">
    <property type="entry name" value="Leucine-rich Repeat Variant"/>
    <property type="match status" value="1"/>
</dbReference>
<keyword evidence="5" id="KW-1185">Reference proteome</keyword>
<evidence type="ECO:0000313" key="4">
    <source>
        <dbReference type="EMBL" id="WOG95308.1"/>
    </source>
</evidence>
<dbReference type="GO" id="GO:0015031">
    <property type="term" value="P:protein transport"/>
    <property type="evidence" value="ECO:0007669"/>
    <property type="project" value="UniProtKB-KW"/>
</dbReference>
<accession>A0A175YCS8</accession>
<dbReference type="InterPro" id="IPR011989">
    <property type="entry name" value="ARM-like"/>
</dbReference>
<keyword evidence="3" id="KW-0653">Protein transport</keyword>
<evidence type="ECO:0000256" key="1">
    <source>
        <dbReference type="ARBA" id="ARBA00010394"/>
    </source>
</evidence>
<reference evidence="4" key="2">
    <citation type="submission" date="2022-03" db="EMBL/GenBank/DDBJ databases">
        <title>Draft title - Genomic analysis of global carrot germplasm unveils the trajectory of domestication and the origin of high carotenoid orange carrot.</title>
        <authorList>
            <person name="Iorizzo M."/>
            <person name="Ellison S."/>
            <person name="Senalik D."/>
            <person name="Macko-Podgorni A."/>
            <person name="Grzebelus D."/>
            <person name="Bostan H."/>
            <person name="Rolling W."/>
            <person name="Curaba J."/>
            <person name="Simon P."/>
        </authorList>
    </citation>
    <scope>NUCLEOTIDE SEQUENCE</scope>
    <source>
        <tissue evidence="4">Leaf</tissue>
    </source>
</reference>
<dbReference type="SUPFAM" id="SSF48371">
    <property type="entry name" value="ARM repeat"/>
    <property type="match status" value="1"/>
</dbReference>
<proteinExistence type="inferred from homology"/>
<evidence type="ECO:0000256" key="3">
    <source>
        <dbReference type="ARBA" id="ARBA00022927"/>
    </source>
</evidence>
<organism evidence="4 5">
    <name type="scientific">Daucus carota subsp. sativus</name>
    <name type="common">Carrot</name>
    <dbReference type="NCBI Taxonomy" id="79200"/>
    <lineage>
        <taxon>Eukaryota</taxon>
        <taxon>Viridiplantae</taxon>
        <taxon>Streptophyta</taxon>
        <taxon>Embryophyta</taxon>
        <taxon>Tracheophyta</taxon>
        <taxon>Spermatophyta</taxon>
        <taxon>Magnoliopsida</taxon>
        <taxon>eudicotyledons</taxon>
        <taxon>Gunneridae</taxon>
        <taxon>Pentapetalae</taxon>
        <taxon>asterids</taxon>
        <taxon>campanulids</taxon>
        <taxon>Apiales</taxon>
        <taxon>Apiaceae</taxon>
        <taxon>Apioideae</taxon>
        <taxon>Scandiceae</taxon>
        <taxon>Daucinae</taxon>
        <taxon>Daucus</taxon>
        <taxon>Daucus sect. Daucus</taxon>
    </lineage>
</organism>
<dbReference type="InterPro" id="IPR016024">
    <property type="entry name" value="ARM-type_fold"/>
</dbReference>
<evidence type="ECO:0000313" key="5">
    <source>
        <dbReference type="Proteomes" id="UP000077755"/>
    </source>
</evidence>
<evidence type="ECO:0000256" key="2">
    <source>
        <dbReference type="ARBA" id="ARBA00022448"/>
    </source>
</evidence>
<dbReference type="PANTHER" id="PTHR23316">
    <property type="entry name" value="IMPORTIN ALPHA"/>
    <property type="match status" value="1"/>
</dbReference>
<name>A0A175YCS8_DAUCS</name>
<protein>
    <submittedName>
        <fullName evidence="4">Uncharacterized protein</fullName>
    </submittedName>
</protein>
<reference evidence="4" key="1">
    <citation type="journal article" date="2016" name="Nat. Genet.">
        <title>A high-quality carrot genome assembly provides new insights into carotenoid accumulation and asterid genome evolution.</title>
        <authorList>
            <person name="Iorizzo M."/>
            <person name="Ellison S."/>
            <person name="Senalik D."/>
            <person name="Zeng P."/>
            <person name="Satapoomin P."/>
            <person name="Huang J."/>
            <person name="Bowman M."/>
            <person name="Iovene M."/>
            <person name="Sanseverino W."/>
            <person name="Cavagnaro P."/>
            <person name="Yildiz M."/>
            <person name="Macko-Podgorni A."/>
            <person name="Moranska E."/>
            <person name="Grzebelus E."/>
            <person name="Grzebelus D."/>
            <person name="Ashrafi H."/>
            <person name="Zheng Z."/>
            <person name="Cheng S."/>
            <person name="Spooner D."/>
            <person name="Van Deynze A."/>
            <person name="Simon P."/>
        </authorList>
    </citation>
    <scope>NUCLEOTIDE SEQUENCE</scope>
    <source>
        <tissue evidence="4">Leaf</tissue>
    </source>
</reference>
<comment type="similarity">
    <text evidence="1">Belongs to the importin alpha family.</text>
</comment>
<sequence>MDPCWILSNITARKETRIEAVIEHKCIEFLVGVVKNHKLADVKKEAMWAILNAIHGANNNQIICLKDSVKSLWDSLDVFNNYPQIVCACLESLVRVKLVEVTCNGEVVNEAEFKNCLGRLQEGQVQLTDDVKGLPKSKRLGRTCNVGKYDNDIVFHLSAN</sequence>
<dbReference type="AlphaFoldDB" id="A0A175YCS8"/>